<protein>
    <submittedName>
        <fullName evidence="1">Uncharacterized protein</fullName>
    </submittedName>
</protein>
<reference evidence="2" key="1">
    <citation type="submission" date="2013-06" db="EMBL/GenBank/DDBJ databases">
        <authorList>
            <person name="Zhao Q."/>
        </authorList>
    </citation>
    <scope>NUCLEOTIDE SEQUENCE</scope>
    <source>
        <strain evidence="2">cv. W1943</strain>
    </source>
</reference>
<organism evidence="1 2">
    <name type="scientific">Oryza rufipogon</name>
    <name type="common">Brownbeard rice</name>
    <name type="synonym">Asian wild rice</name>
    <dbReference type="NCBI Taxonomy" id="4529"/>
    <lineage>
        <taxon>Eukaryota</taxon>
        <taxon>Viridiplantae</taxon>
        <taxon>Streptophyta</taxon>
        <taxon>Embryophyta</taxon>
        <taxon>Tracheophyta</taxon>
        <taxon>Spermatophyta</taxon>
        <taxon>Magnoliopsida</taxon>
        <taxon>Liliopsida</taxon>
        <taxon>Poales</taxon>
        <taxon>Poaceae</taxon>
        <taxon>BOP clade</taxon>
        <taxon>Oryzoideae</taxon>
        <taxon>Oryzeae</taxon>
        <taxon>Oryzinae</taxon>
        <taxon>Oryza</taxon>
    </lineage>
</organism>
<evidence type="ECO:0000313" key="1">
    <source>
        <dbReference type="EnsemblPlants" id="ORUFI08G06190.1"/>
    </source>
</evidence>
<name>A0A0E0QFE7_ORYRU</name>
<evidence type="ECO:0000313" key="2">
    <source>
        <dbReference type="Proteomes" id="UP000008022"/>
    </source>
</evidence>
<dbReference type="Proteomes" id="UP000008022">
    <property type="component" value="Unassembled WGS sequence"/>
</dbReference>
<reference evidence="1" key="2">
    <citation type="submission" date="2015-06" db="UniProtKB">
        <authorList>
            <consortium name="EnsemblPlants"/>
        </authorList>
    </citation>
    <scope>IDENTIFICATION</scope>
</reference>
<dbReference type="Gramene" id="ORUFI08G06190.1">
    <property type="protein sequence ID" value="ORUFI08G06190.1"/>
    <property type="gene ID" value="ORUFI08G06190"/>
</dbReference>
<dbReference type="OMA" id="CTCATIV"/>
<dbReference type="EnsemblPlants" id="ORUFI08G06190.1">
    <property type="protein sequence ID" value="ORUFI08G06190.1"/>
    <property type="gene ID" value="ORUFI08G06190"/>
</dbReference>
<proteinExistence type="predicted"/>
<dbReference type="AlphaFoldDB" id="A0A0E0QFE7"/>
<accession>A0A0E0QFE7</accession>
<dbReference type="STRING" id="4529.A0A0E0QFE7"/>
<keyword evidence="2" id="KW-1185">Reference proteome</keyword>
<dbReference type="HOGENOM" id="CLU_2675435_0_0_1"/>
<sequence length="75" mass="8309">MEMEEARDWVELALDAIAAPDLWRRIDMRGRGHGHAGAGLRGMAQAAVRRSKGQCEAFRSQHAVDDGFLLFLGET</sequence>